<dbReference type="InterPro" id="IPR011008">
    <property type="entry name" value="Dimeric_a/b-barrel"/>
</dbReference>
<evidence type="ECO:0000313" key="4">
    <source>
        <dbReference type="Proteomes" id="UP000306147"/>
    </source>
</evidence>
<dbReference type="SUPFAM" id="SSF54909">
    <property type="entry name" value="Dimeric alpha+beta barrel"/>
    <property type="match status" value="1"/>
</dbReference>
<dbReference type="OrthoDB" id="9814407at2"/>
<dbReference type="EMBL" id="SRXT01000005">
    <property type="protein sequence ID" value="TGX52692.1"/>
    <property type="molecule type" value="Genomic_DNA"/>
</dbReference>
<reference evidence="3 4" key="1">
    <citation type="submission" date="2019-04" db="EMBL/GenBank/DDBJ databases">
        <title>Sphingomonas psychrotolerans sp. nov., isolated from soil in the Tianshan Mountains, Xinjiang, China.</title>
        <authorList>
            <person name="Luo Y."/>
            <person name="Sheng H."/>
        </authorList>
    </citation>
    <scope>NUCLEOTIDE SEQUENCE [LARGE SCALE GENOMIC DNA]</scope>
    <source>
        <strain evidence="3 4">ZFGT-11</strain>
    </source>
</reference>
<dbReference type="PANTHER" id="PTHR37828">
    <property type="entry name" value="GSR2449 PROTEIN"/>
    <property type="match status" value="1"/>
</dbReference>
<keyword evidence="3" id="KW-0378">Hydrolase</keyword>
<proteinExistence type="inferred from homology"/>
<evidence type="ECO:0000313" key="3">
    <source>
        <dbReference type="EMBL" id="TGX52692.1"/>
    </source>
</evidence>
<dbReference type="GO" id="GO:0016787">
    <property type="term" value="F:hydrolase activity"/>
    <property type="evidence" value="ECO:0007669"/>
    <property type="project" value="UniProtKB-KW"/>
</dbReference>
<dbReference type="RefSeq" id="WP_135964401.1">
    <property type="nucleotide sequence ID" value="NZ_SRXT01000005.1"/>
</dbReference>
<evidence type="ECO:0000259" key="2">
    <source>
        <dbReference type="Pfam" id="PF03795"/>
    </source>
</evidence>
<dbReference type="PANTHER" id="PTHR37828:SF1">
    <property type="entry name" value="YCII-RELATED DOMAIN-CONTAINING PROTEIN"/>
    <property type="match status" value="1"/>
</dbReference>
<comment type="similarity">
    <text evidence="1">Belongs to the YciI family.</text>
</comment>
<evidence type="ECO:0000256" key="1">
    <source>
        <dbReference type="ARBA" id="ARBA00007689"/>
    </source>
</evidence>
<gene>
    <name evidence="3" type="ORF">E5A73_13680</name>
</gene>
<sequence length="94" mass="10156">MIVAILTYKTPLETVDLHRAAHIDWLRNRYADGSMLASGRQTPPTGGVLLLRGTRAAAEALLAEDPFAVHDVADYALHEFTPTMTAPGLEALAE</sequence>
<protein>
    <submittedName>
        <fullName evidence="3">GTP cyclohydrolase</fullName>
    </submittedName>
</protein>
<dbReference type="Proteomes" id="UP000306147">
    <property type="component" value="Unassembled WGS sequence"/>
</dbReference>
<dbReference type="AlphaFoldDB" id="A0A4V3QZ34"/>
<dbReference type="Gene3D" id="3.30.70.1060">
    <property type="entry name" value="Dimeric alpha+beta barrel"/>
    <property type="match status" value="1"/>
</dbReference>
<feature type="domain" description="YCII-related" evidence="2">
    <location>
        <begin position="1"/>
        <end position="80"/>
    </location>
</feature>
<name>A0A4V3QZ34_9SPHN</name>
<keyword evidence="4" id="KW-1185">Reference proteome</keyword>
<organism evidence="3 4">
    <name type="scientific">Sphingomonas gei</name>
    <dbReference type="NCBI Taxonomy" id="1395960"/>
    <lineage>
        <taxon>Bacteria</taxon>
        <taxon>Pseudomonadati</taxon>
        <taxon>Pseudomonadota</taxon>
        <taxon>Alphaproteobacteria</taxon>
        <taxon>Sphingomonadales</taxon>
        <taxon>Sphingomonadaceae</taxon>
        <taxon>Sphingomonas</taxon>
    </lineage>
</organism>
<dbReference type="Pfam" id="PF03795">
    <property type="entry name" value="YCII"/>
    <property type="match status" value="1"/>
</dbReference>
<comment type="caution">
    <text evidence="3">The sequence shown here is derived from an EMBL/GenBank/DDBJ whole genome shotgun (WGS) entry which is preliminary data.</text>
</comment>
<dbReference type="InterPro" id="IPR005545">
    <property type="entry name" value="YCII"/>
</dbReference>
<accession>A0A4V3QZ34</accession>